<evidence type="ECO:0000256" key="6">
    <source>
        <dbReference type="ARBA" id="ARBA00023242"/>
    </source>
</evidence>
<dbReference type="PROSITE" id="PS51076">
    <property type="entry name" value="MH2"/>
    <property type="match status" value="1"/>
</dbReference>
<organism evidence="11 12">
    <name type="scientific">Trichogramma kaykai</name>
    <dbReference type="NCBI Taxonomy" id="54128"/>
    <lineage>
        <taxon>Eukaryota</taxon>
        <taxon>Metazoa</taxon>
        <taxon>Ecdysozoa</taxon>
        <taxon>Arthropoda</taxon>
        <taxon>Hexapoda</taxon>
        <taxon>Insecta</taxon>
        <taxon>Pterygota</taxon>
        <taxon>Neoptera</taxon>
        <taxon>Endopterygota</taxon>
        <taxon>Hymenoptera</taxon>
        <taxon>Apocrita</taxon>
        <taxon>Proctotrupomorpha</taxon>
        <taxon>Chalcidoidea</taxon>
        <taxon>Trichogrammatidae</taxon>
        <taxon>Trichogramma</taxon>
    </lineage>
</organism>
<dbReference type="SMART" id="SM00524">
    <property type="entry name" value="DWB"/>
    <property type="match status" value="1"/>
</dbReference>
<keyword evidence="3" id="KW-0862">Zinc</keyword>
<comment type="similarity">
    <text evidence="1 7">Belongs to the dwarfin/SMAD family.</text>
</comment>
<dbReference type="SUPFAM" id="SSF56366">
    <property type="entry name" value="SMAD MH1 domain"/>
    <property type="match status" value="1"/>
</dbReference>
<dbReference type="InterPro" id="IPR001132">
    <property type="entry name" value="SMAD_dom_Dwarfin-type"/>
</dbReference>
<dbReference type="CDD" id="cd10490">
    <property type="entry name" value="MH1_SMAD_1_5_9"/>
    <property type="match status" value="1"/>
</dbReference>
<keyword evidence="12" id="KW-1185">Reference proteome</keyword>
<feature type="compositionally biased region" description="Low complexity" evidence="8">
    <location>
        <begin position="257"/>
        <end position="269"/>
    </location>
</feature>
<dbReference type="PANTHER" id="PTHR13703">
    <property type="entry name" value="SMAD"/>
    <property type="match status" value="1"/>
</dbReference>
<dbReference type="Gene3D" id="2.60.200.10">
    <property type="match status" value="1"/>
</dbReference>
<dbReference type="GO" id="GO:0050793">
    <property type="term" value="P:regulation of developmental process"/>
    <property type="evidence" value="ECO:0007669"/>
    <property type="project" value="UniProtKB-ARBA"/>
</dbReference>
<feature type="compositionally biased region" description="Low complexity" evidence="8">
    <location>
        <begin position="238"/>
        <end position="247"/>
    </location>
</feature>
<proteinExistence type="inferred from homology"/>
<comment type="caution">
    <text evidence="11">The sequence shown here is derived from an EMBL/GenBank/DDBJ whole genome shotgun (WGS) entry which is preliminary data.</text>
</comment>
<dbReference type="PROSITE" id="PS51075">
    <property type="entry name" value="MH1"/>
    <property type="match status" value="1"/>
</dbReference>
<feature type="domain" description="MH2" evidence="10">
    <location>
        <begin position="280"/>
        <end position="474"/>
    </location>
</feature>
<evidence type="ECO:0000256" key="8">
    <source>
        <dbReference type="SAM" id="MobiDB-lite"/>
    </source>
</evidence>
<dbReference type="FunFam" id="3.90.520.10:FF:000001">
    <property type="entry name" value="Mothers against decapentaplegic homolog"/>
    <property type="match status" value="1"/>
</dbReference>
<keyword evidence="2" id="KW-0479">Metal-binding</keyword>
<dbReference type="SMART" id="SM00523">
    <property type="entry name" value="DWA"/>
    <property type="match status" value="1"/>
</dbReference>
<dbReference type="InterPro" id="IPR036578">
    <property type="entry name" value="SMAD_MH1_sf"/>
</dbReference>
<dbReference type="GO" id="GO:0005634">
    <property type="term" value="C:nucleus"/>
    <property type="evidence" value="ECO:0007669"/>
    <property type="project" value="UniProtKB-SubCell"/>
</dbReference>
<keyword evidence="4 7" id="KW-0805">Transcription regulation</keyword>
<dbReference type="GO" id="GO:0005737">
    <property type="term" value="C:cytoplasm"/>
    <property type="evidence" value="ECO:0007669"/>
    <property type="project" value="UniProtKB-SubCell"/>
</dbReference>
<dbReference type="InterPro" id="IPR003619">
    <property type="entry name" value="MAD_homology1_Dwarfin-type"/>
</dbReference>
<evidence type="ECO:0000259" key="9">
    <source>
        <dbReference type="PROSITE" id="PS51075"/>
    </source>
</evidence>
<evidence type="ECO:0000256" key="2">
    <source>
        <dbReference type="ARBA" id="ARBA00022723"/>
    </source>
</evidence>
<protein>
    <recommendedName>
        <fullName evidence="7">Mothers against decapentaplegic homolog</fullName>
        <shortName evidence="7">MAD homolog</shortName>
        <shortName evidence="7">Mothers against DPP homolog</shortName>
    </recommendedName>
    <alternativeName>
        <fullName evidence="7">SMAD family member</fullName>
    </alternativeName>
</protein>
<dbReference type="GO" id="GO:0046872">
    <property type="term" value="F:metal ion binding"/>
    <property type="evidence" value="ECO:0007669"/>
    <property type="project" value="UniProtKB-KW"/>
</dbReference>
<feature type="domain" description="MH1" evidence="9">
    <location>
        <begin position="23"/>
        <end position="147"/>
    </location>
</feature>
<comment type="subcellular location">
    <subcellularLocation>
        <location evidence="7">Cytoplasm</location>
    </subcellularLocation>
    <subcellularLocation>
        <location evidence="7">Nucleus</location>
    </subcellularLocation>
</comment>
<keyword evidence="5 7" id="KW-0804">Transcription</keyword>
<dbReference type="EMBL" id="JBJJXI010000002">
    <property type="protein sequence ID" value="KAL3407985.1"/>
    <property type="molecule type" value="Genomic_DNA"/>
</dbReference>
<name>A0ABD2XRC4_9HYME</name>
<accession>A0ABD2XRC4</accession>
<evidence type="ECO:0000256" key="7">
    <source>
        <dbReference type="RuleBase" id="RU361195"/>
    </source>
</evidence>
<dbReference type="GO" id="GO:0051239">
    <property type="term" value="P:regulation of multicellular organismal process"/>
    <property type="evidence" value="ECO:0007669"/>
    <property type="project" value="UniProtKB-ARBA"/>
</dbReference>
<evidence type="ECO:0000313" key="12">
    <source>
        <dbReference type="Proteomes" id="UP001627154"/>
    </source>
</evidence>
<dbReference type="InterPro" id="IPR013790">
    <property type="entry name" value="Dwarfin"/>
</dbReference>
<dbReference type="AlphaFoldDB" id="A0ABD2XRC4"/>
<evidence type="ECO:0000256" key="1">
    <source>
        <dbReference type="ARBA" id="ARBA00005545"/>
    </source>
</evidence>
<dbReference type="PANTHER" id="PTHR13703:SF61">
    <property type="entry name" value="PROTEIN MOTHERS AGAINST DPP"/>
    <property type="match status" value="1"/>
</dbReference>
<dbReference type="Proteomes" id="UP001627154">
    <property type="component" value="Unassembled WGS sequence"/>
</dbReference>
<dbReference type="Gene3D" id="3.90.520.10">
    <property type="entry name" value="SMAD MH1 domain"/>
    <property type="match status" value="1"/>
</dbReference>
<gene>
    <name evidence="11" type="ORF">TKK_000210</name>
</gene>
<dbReference type="InterPro" id="IPR013019">
    <property type="entry name" value="MAD_homology_MH1"/>
</dbReference>
<keyword evidence="6 7" id="KW-0539">Nucleus</keyword>
<evidence type="ECO:0000256" key="5">
    <source>
        <dbReference type="ARBA" id="ARBA00023163"/>
    </source>
</evidence>
<dbReference type="Pfam" id="PF03165">
    <property type="entry name" value="MH1"/>
    <property type="match status" value="1"/>
</dbReference>
<sequence length="474" mass="53790">MDDVASKPGPMSSFRSLFTFTKPAVKRLLGWKQVGEDDKWAEKAVESLVKKLKRKKGDYEELMRAISNPGVPTKCVTIPRSVDGRLQVSHRKVMPHVIYCRVWRWPDIQSHHELKPLEICQFPFSNNQKEVCINPYHYKRVGNAKLPPVLVPTVSEYAPGREPVQYYVEQQIENTMPQNVTYNPTEEIVSQTMNYNYPIENYNQYPQYNSSNSNSCSSDSSTNTANYSPVSSYGSVSSSFGATSQGSPQLYYEQRTPSPTDSPSNSPGSAEVSYQEQQYWASIAYYELNSRVGESFQCEHKSIVVDGYTDPRKDTARFCLGQLSNVNRNSTIENTRKHIGPGLRLNYAANAIFVENYSETSIFVQSRNCNHERGFHISTVIKVPPGCSIKIFDNTLFANLLGERVHEGYESVFDLVKMCTIRISFVKGWGVNYHRQDVTSTPCWIEMHLNGPLIWLDNVLLRMGSPTDRISSVS</sequence>
<evidence type="ECO:0000256" key="4">
    <source>
        <dbReference type="ARBA" id="ARBA00023015"/>
    </source>
</evidence>
<evidence type="ECO:0000313" key="11">
    <source>
        <dbReference type="EMBL" id="KAL3407985.1"/>
    </source>
</evidence>
<evidence type="ECO:0000256" key="3">
    <source>
        <dbReference type="ARBA" id="ARBA00022833"/>
    </source>
</evidence>
<keyword evidence="7" id="KW-0963">Cytoplasm</keyword>
<dbReference type="InterPro" id="IPR017855">
    <property type="entry name" value="SMAD-like_dom_sf"/>
</dbReference>
<dbReference type="Pfam" id="PF03166">
    <property type="entry name" value="MH2"/>
    <property type="match status" value="1"/>
</dbReference>
<reference evidence="11 12" key="1">
    <citation type="journal article" date="2024" name="bioRxiv">
        <title>A reference genome for Trichogramma kaykai: A tiny desert-dwelling parasitoid wasp with competing sex-ratio distorters.</title>
        <authorList>
            <person name="Culotta J."/>
            <person name="Lindsey A.R."/>
        </authorList>
    </citation>
    <scope>NUCLEOTIDE SEQUENCE [LARGE SCALE GENOMIC DNA]</scope>
    <source>
        <strain evidence="11 12">KSX58</strain>
    </source>
</reference>
<feature type="region of interest" description="Disordered" evidence="8">
    <location>
        <begin position="238"/>
        <end position="271"/>
    </location>
</feature>
<dbReference type="GO" id="GO:0009791">
    <property type="term" value="P:post-embryonic development"/>
    <property type="evidence" value="ECO:0007669"/>
    <property type="project" value="UniProtKB-ARBA"/>
</dbReference>
<dbReference type="SUPFAM" id="SSF49879">
    <property type="entry name" value="SMAD/FHA domain"/>
    <property type="match status" value="1"/>
</dbReference>
<evidence type="ECO:0000259" key="10">
    <source>
        <dbReference type="PROSITE" id="PS51076"/>
    </source>
</evidence>
<dbReference type="InterPro" id="IPR008984">
    <property type="entry name" value="SMAD_FHA_dom_sf"/>
</dbReference>